<comment type="caution">
    <text evidence="1">The sequence shown here is derived from an EMBL/GenBank/DDBJ whole genome shotgun (WGS) entry which is preliminary data.</text>
</comment>
<evidence type="ECO:0000313" key="1">
    <source>
        <dbReference type="EMBL" id="GAI34031.1"/>
    </source>
</evidence>
<protein>
    <submittedName>
        <fullName evidence="1">Uncharacterized protein</fullName>
    </submittedName>
</protein>
<dbReference type="EMBL" id="BARV01028452">
    <property type="protein sequence ID" value="GAI34031.1"/>
    <property type="molecule type" value="Genomic_DNA"/>
</dbReference>
<name>X1NUZ9_9ZZZZ</name>
<sequence>MSPQNEITKRRPSHYSEWHRYPNLPKWCFLVDGDWFEMRVRDGQLVPVACFETLEVSGLFIYNSQREYPLWQAKIALYLHIKQKMGIPVFIVRHTPDCKLFSVARLTDSGGETEAKIMEEDEYKDLLVGL</sequence>
<reference evidence="1" key="1">
    <citation type="journal article" date="2014" name="Front. Microbiol.">
        <title>High frequency of phylogenetically diverse reductive dehalogenase-homologous genes in deep subseafloor sedimentary metagenomes.</title>
        <authorList>
            <person name="Kawai M."/>
            <person name="Futagami T."/>
            <person name="Toyoda A."/>
            <person name="Takaki Y."/>
            <person name="Nishi S."/>
            <person name="Hori S."/>
            <person name="Arai W."/>
            <person name="Tsubouchi T."/>
            <person name="Morono Y."/>
            <person name="Uchiyama I."/>
            <person name="Ito T."/>
            <person name="Fujiyama A."/>
            <person name="Inagaki F."/>
            <person name="Takami H."/>
        </authorList>
    </citation>
    <scope>NUCLEOTIDE SEQUENCE</scope>
    <source>
        <strain evidence="1">Expedition CK06-06</strain>
    </source>
</reference>
<organism evidence="1">
    <name type="scientific">marine sediment metagenome</name>
    <dbReference type="NCBI Taxonomy" id="412755"/>
    <lineage>
        <taxon>unclassified sequences</taxon>
        <taxon>metagenomes</taxon>
        <taxon>ecological metagenomes</taxon>
    </lineage>
</organism>
<gene>
    <name evidence="1" type="ORF">S06H3_45543</name>
</gene>
<dbReference type="AlphaFoldDB" id="X1NUZ9"/>
<accession>X1NUZ9</accession>
<proteinExistence type="predicted"/>